<keyword evidence="5" id="KW-1185">Reference proteome</keyword>
<keyword evidence="3" id="KW-1133">Transmembrane helix</keyword>
<dbReference type="Gene3D" id="1.10.442.10">
    <property type="entry name" value="Cytochrome c oxidase subunit IV"/>
    <property type="match status" value="1"/>
</dbReference>
<evidence type="ECO:0000256" key="2">
    <source>
        <dbReference type="ARBA" id="ARBA00023128"/>
    </source>
</evidence>
<dbReference type="InterPro" id="IPR036639">
    <property type="entry name" value="Cyt_c_oxidase_su4_sf"/>
</dbReference>
<sequence>MLRNICRCSNVTRSGKILLPFIRNSSTIIYKGDGEDYIPPMNEIRDVPSRWEKYDIDLKEEITEYLEWKQEEKWIDMPKEEQRAAYYISYGSWGPRCEGKPKYDTSYVVLRALFNVVLLTTSGLAIINLKRDMKVKEALTNLDPQ</sequence>
<feature type="transmembrane region" description="Helical" evidence="3">
    <location>
        <begin position="108"/>
        <end position="129"/>
    </location>
</feature>
<dbReference type="EMBL" id="JBEVYD010000011">
    <property type="protein sequence ID" value="KAL3229586.1"/>
    <property type="molecule type" value="Genomic_DNA"/>
</dbReference>
<reference evidence="4 5" key="1">
    <citation type="submission" date="2024-05" db="EMBL/GenBank/DDBJ databases">
        <title>Long read based assembly of the Candida bracarensis genome reveals expanded adhesin content.</title>
        <authorList>
            <person name="Marcet-Houben M."/>
            <person name="Ksiezopolska E."/>
            <person name="Gabaldon T."/>
        </authorList>
    </citation>
    <scope>NUCLEOTIDE SEQUENCE [LARGE SCALE GENOMIC DNA]</scope>
    <source>
        <strain evidence="4 5">CBM6</strain>
    </source>
</reference>
<evidence type="ECO:0000313" key="4">
    <source>
        <dbReference type="EMBL" id="KAL3229586.1"/>
    </source>
</evidence>
<organism evidence="4 5">
    <name type="scientific">Nakaseomyces bracarensis</name>
    <dbReference type="NCBI Taxonomy" id="273131"/>
    <lineage>
        <taxon>Eukaryota</taxon>
        <taxon>Fungi</taxon>
        <taxon>Dikarya</taxon>
        <taxon>Ascomycota</taxon>
        <taxon>Saccharomycotina</taxon>
        <taxon>Saccharomycetes</taxon>
        <taxon>Saccharomycetales</taxon>
        <taxon>Saccharomycetaceae</taxon>
        <taxon>Nakaseomyces</taxon>
    </lineage>
</organism>
<protein>
    <submittedName>
        <fullName evidence="4">Uncharacterized protein</fullName>
    </submittedName>
</protein>
<dbReference type="Proteomes" id="UP001623330">
    <property type="component" value="Unassembled WGS sequence"/>
</dbReference>
<evidence type="ECO:0000313" key="5">
    <source>
        <dbReference type="Proteomes" id="UP001623330"/>
    </source>
</evidence>
<gene>
    <name evidence="4" type="ORF">RNJ44_01722</name>
</gene>
<comment type="caution">
    <text evidence="4">The sequence shown here is derived from an EMBL/GenBank/DDBJ whole genome shotgun (WGS) entry which is preliminary data.</text>
</comment>
<dbReference type="Pfam" id="PF02936">
    <property type="entry name" value="COX4"/>
    <property type="match status" value="1"/>
</dbReference>
<comment type="subcellular location">
    <subcellularLocation>
        <location evidence="1">Mitochondrion</location>
    </subcellularLocation>
</comment>
<dbReference type="SUPFAM" id="SSF81406">
    <property type="entry name" value="Mitochondrial cytochrome c oxidase subunit IV"/>
    <property type="match status" value="1"/>
</dbReference>
<evidence type="ECO:0000256" key="3">
    <source>
        <dbReference type="SAM" id="Phobius"/>
    </source>
</evidence>
<keyword evidence="3" id="KW-0812">Transmembrane</keyword>
<name>A0ABR4NNL2_9SACH</name>
<keyword evidence="3" id="KW-0472">Membrane</keyword>
<dbReference type="InterPro" id="IPR004203">
    <property type="entry name" value="Cyt_c_oxidase_su4_fam"/>
</dbReference>
<keyword evidence="2" id="KW-0496">Mitochondrion</keyword>
<evidence type="ECO:0000256" key="1">
    <source>
        <dbReference type="ARBA" id="ARBA00004173"/>
    </source>
</evidence>
<accession>A0ABR4NNL2</accession>
<proteinExistence type="predicted"/>